<feature type="region of interest" description="Disordered" evidence="1">
    <location>
        <begin position="221"/>
        <end position="246"/>
    </location>
</feature>
<dbReference type="PANTHER" id="PTHR13076">
    <property type="entry name" value="COILED-COIL AND C2 DOMAIN-CONTAINING PROTEIN 1-LIKE"/>
    <property type="match status" value="1"/>
</dbReference>
<name>A0A9W7ZSN4_9FUNG</name>
<sequence length="675" mass="72094">MAYPAGAATAARNARNSPAKTPAYATVPTTSTKGTTLGVLPPQVSPAPGTKDLPLKPSHRTSRTTHFTLDDAEDPLALLTAVETRLTDQQRTCTHASAYYYQTSQKDKALDFHRRKKRLAQDAATVAGRLAALAQGTSGPLPELNFVLRPVAYDIEEAHLDLTAGELELQIIRLSGLDHLGPPAGGGTRWNPYCTWDLNLPAEAGSTTALSATLRATAGSILGRPTGTGGVPTTDSKGTTASVKRDEATGDYPVQAATRVLIARNRALQRWAERRRLDLNLYHHKGVLWGSTWLGRTQIPLARLLTRCEVRETATLVDKLRRPLADGQVTVEVVVRLRTPLALARPVVTRQESWIELGEVKPPINHDSAVAPQPTLPTAPVETPLVMDPVPVTADGAPEPLDIADRHAAGESEQVPPAPSDTTTQQQTVPGAAGCEASQTLSVPEEPTKPLGVTAAEGTEGSQRLETGSPVESAPLTPPLPTTTNHGPSSLATPLPRPFPIAQAKTVTSPALTELLRVETIVSNMALEFESNLVNNILAALAVATLDTTSTAHATTIPAVIAALSPQFRHAGQALLQSLRQAADSETLGQECADQLQIRLTELQTKTQLLETQVAVGTLTLADYVRAVHASIVSHKQWAMQLKKEGDLSAARWALQRLKIMTEEVREVEEALGPM</sequence>
<feature type="compositionally biased region" description="Polar residues" evidence="1">
    <location>
        <begin position="420"/>
        <end position="429"/>
    </location>
</feature>
<dbReference type="EMBL" id="JANBPT010000613">
    <property type="protein sequence ID" value="KAJ1915795.1"/>
    <property type="molecule type" value="Genomic_DNA"/>
</dbReference>
<feature type="region of interest" description="Disordered" evidence="1">
    <location>
        <begin position="365"/>
        <end position="495"/>
    </location>
</feature>
<accession>A0A9W7ZSN4</accession>
<dbReference type="OrthoDB" id="19996at2759"/>
<protein>
    <submittedName>
        <fullName evidence="2">Uncharacterized protein</fullName>
    </submittedName>
</protein>
<organism evidence="2 3">
    <name type="scientific">Tieghemiomyces parasiticus</name>
    <dbReference type="NCBI Taxonomy" id="78921"/>
    <lineage>
        <taxon>Eukaryota</taxon>
        <taxon>Fungi</taxon>
        <taxon>Fungi incertae sedis</taxon>
        <taxon>Zoopagomycota</taxon>
        <taxon>Kickxellomycotina</taxon>
        <taxon>Dimargaritomycetes</taxon>
        <taxon>Dimargaritales</taxon>
        <taxon>Dimargaritaceae</taxon>
        <taxon>Tieghemiomyces</taxon>
    </lineage>
</organism>
<dbReference type="InterPro" id="IPR039725">
    <property type="entry name" value="CC2D1A/B"/>
</dbReference>
<feature type="compositionally biased region" description="Low complexity" evidence="1">
    <location>
        <begin position="1"/>
        <end position="19"/>
    </location>
</feature>
<dbReference type="GO" id="GO:0001227">
    <property type="term" value="F:DNA-binding transcription repressor activity, RNA polymerase II-specific"/>
    <property type="evidence" value="ECO:0007669"/>
    <property type="project" value="InterPro"/>
</dbReference>
<evidence type="ECO:0000256" key="1">
    <source>
        <dbReference type="SAM" id="MobiDB-lite"/>
    </source>
</evidence>
<evidence type="ECO:0000313" key="2">
    <source>
        <dbReference type="EMBL" id="KAJ1915795.1"/>
    </source>
</evidence>
<gene>
    <name evidence="2" type="ORF">IWQ60_008324</name>
</gene>
<feature type="region of interest" description="Disordered" evidence="1">
    <location>
        <begin position="1"/>
        <end position="61"/>
    </location>
</feature>
<comment type="caution">
    <text evidence="2">The sequence shown here is derived from an EMBL/GenBank/DDBJ whole genome shotgun (WGS) entry which is preliminary data.</text>
</comment>
<evidence type="ECO:0000313" key="3">
    <source>
        <dbReference type="Proteomes" id="UP001150569"/>
    </source>
</evidence>
<proteinExistence type="predicted"/>
<dbReference type="AlphaFoldDB" id="A0A9W7ZSN4"/>
<dbReference type="PANTHER" id="PTHR13076:SF9">
    <property type="entry name" value="COILED-COIL AND C2 DOMAIN-CONTAINING PROTEIN 1-LIKE"/>
    <property type="match status" value="1"/>
</dbReference>
<dbReference type="Proteomes" id="UP001150569">
    <property type="component" value="Unassembled WGS sequence"/>
</dbReference>
<reference evidence="2" key="1">
    <citation type="submission" date="2022-07" db="EMBL/GenBank/DDBJ databases">
        <title>Phylogenomic reconstructions and comparative analyses of Kickxellomycotina fungi.</title>
        <authorList>
            <person name="Reynolds N.K."/>
            <person name="Stajich J.E."/>
            <person name="Barry K."/>
            <person name="Grigoriev I.V."/>
            <person name="Crous P."/>
            <person name="Smith M.E."/>
        </authorList>
    </citation>
    <scope>NUCLEOTIDE SEQUENCE</scope>
    <source>
        <strain evidence="2">RSA 861</strain>
    </source>
</reference>
<keyword evidence="3" id="KW-1185">Reference proteome</keyword>